<evidence type="ECO:0000313" key="11">
    <source>
        <dbReference type="EMBL" id="QJR44363.1"/>
    </source>
</evidence>
<reference evidence="11 12" key="1">
    <citation type="submission" date="2020-05" db="EMBL/GenBank/DDBJ databases">
        <title>Novel Mycoplasma species detected in Mirounga angustirostris (northern elephant seal) from the USA.</title>
        <authorList>
            <person name="Volokhov D.V."/>
        </authorList>
    </citation>
    <scope>NUCLEOTIDE SEQUENCE [LARGE SCALE GENOMIC DNA]</scope>
    <source>
        <strain evidence="11 12">Mirounga ES2806-NAS</strain>
    </source>
</reference>
<dbReference type="GO" id="GO:0005737">
    <property type="term" value="C:cytoplasm"/>
    <property type="evidence" value="ECO:0007669"/>
    <property type="project" value="UniProtKB-SubCell"/>
</dbReference>
<comment type="subcellular location">
    <subcellularLocation>
        <location evidence="10">Cytoplasm</location>
    </subcellularLocation>
    <text evidence="10">Associated with the membrane possibly through PlsY.</text>
</comment>
<evidence type="ECO:0000256" key="7">
    <source>
        <dbReference type="ARBA" id="ARBA00023264"/>
    </source>
</evidence>
<keyword evidence="7 10" id="KW-1208">Phospholipid metabolism</keyword>
<dbReference type="NCBIfam" id="TIGR00182">
    <property type="entry name" value="plsX"/>
    <property type="match status" value="1"/>
</dbReference>
<keyword evidence="4 10" id="KW-0808">Transferase</keyword>
<organism evidence="11 12">
    <name type="scientific">Mycoplasma miroungirhinis</name>
    <dbReference type="NCBI Taxonomy" id="754516"/>
    <lineage>
        <taxon>Bacteria</taxon>
        <taxon>Bacillati</taxon>
        <taxon>Mycoplasmatota</taxon>
        <taxon>Mollicutes</taxon>
        <taxon>Mycoplasmataceae</taxon>
        <taxon>Mycoplasma</taxon>
    </lineage>
</organism>
<comment type="subunit">
    <text evidence="9 10">Homodimer. Probably interacts with PlsY.</text>
</comment>
<dbReference type="InterPro" id="IPR003664">
    <property type="entry name" value="FA_synthesis"/>
</dbReference>
<evidence type="ECO:0000256" key="9">
    <source>
        <dbReference type="ARBA" id="ARBA00046608"/>
    </source>
</evidence>
<dbReference type="EMBL" id="CP053097">
    <property type="protein sequence ID" value="QJR44363.1"/>
    <property type="molecule type" value="Genomic_DNA"/>
</dbReference>
<keyword evidence="5 10" id="KW-0443">Lipid metabolism</keyword>
<comment type="catalytic activity">
    <reaction evidence="1 10">
        <text>a fatty acyl-[ACP] + phosphate = an acyl phosphate + holo-[ACP]</text>
        <dbReference type="Rhea" id="RHEA:42292"/>
        <dbReference type="Rhea" id="RHEA-COMP:9685"/>
        <dbReference type="Rhea" id="RHEA-COMP:14125"/>
        <dbReference type="ChEBI" id="CHEBI:43474"/>
        <dbReference type="ChEBI" id="CHEBI:59918"/>
        <dbReference type="ChEBI" id="CHEBI:64479"/>
        <dbReference type="ChEBI" id="CHEBI:138651"/>
        <dbReference type="EC" id="2.3.1.274"/>
    </reaction>
</comment>
<evidence type="ECO:0000256" key="3">
    <source>
        <dbReference type="ARBA" id="ARBA00022516"/>
    </source>
</evidence>
<keyword evidence="6 10" id="KW-0594">Phospholipid biosynthesis</keyword>
<dbReference type="HAMAP" id="MF_00019">
    <property type="entry name" value="PlsX"/>
    <property type="match status" value="1"/>
</dbReference>
<proteinExistence type="inferred from homology"/>
<dbReference type="RefSeq" id="WP_171113364.1">
    <property type="nucleotide sequence ID" value="NZ_CP053097.1"/>
</dbReference>
<evidence type="ECO:0000256" key="6">
    <source>
        <dbReference type="ARBA" id="ARBA00023209"/>
    </source>
</evidence>
<gene>
    <name evidence="10 11" type="primary">plsX</name>
    <name evidence="11" type="ORF">HLA92_02910</name>
</gene>
<dbReference type="Gene3D" id="3.40.718.10">
    <property type="entry name" value="Isopropylmalate Dehydrogenase"/>
    <property type="match status" value="1"/>
</dbReference>
<dbReference type="UniPathway" id="UPA00085"/>
<sequence length="334" mass="37443">MKTIVVDTLNNENGSQNAIKAAYKWAFENPNYTLILFGNNNDLKQLNINLPHNIIFKHSPSVVTKTSNIRDVLKQPSSMLDAVEFTKQNDVDALLSSGDSGSLVTITTLKLKRLQGISRPAFMPLIPKQSGKQFLLLDVGANTETKTEYLIQWSKIATIFYKSLLNEQTPKLALLNIGTEEYKGPTIQQEAHQILKNSNNLFKYSGFIEPNNILKDDIDIVISDGYAGNILLKSMEGAYSTLFTLLKNAFMSSFITKIAALLLKKQLKIIKNKFDYKKIGAATIIGFDKIVAKAHGRSNEDAFYSALNQLKQIIEARTINKMQKYLAEIEDNNE</sequence>
<keyword evidence="2 10" id="KW-0963">Cytoplasm</keyword>
<evidence type="ECO:0000256" key="10">
    <source>
        <dbReference type="HAMAP-Rule" id="MF_00019"/>
    </source>
</evidence>
<dbReference type="Pfam" id="PF02504">
    <property type="entry name" value="FA_synthesis"/>
    <property type="match status" value="1"/>
</dbReference>
<dbReference type="GO" id="GO:0043811">
    <property type="term" value="F:phosphate:acyl-[acyl carrier protein] acyltransferase activity"/>
    <property type="evidence" value="ECO:0007669"/>
    <property type="project" value="UniProtKB-UniRule"/>
</dbReference>
<dbReference type="GO" id="GO:0008654">
    <property type="term" value="P:phospholipid biosynthetic process"/>
    <property type="evidence" value="ECO:0007669"/>
    <property type="project" value="UniProtKB-KW"/>
</dbReference>
<dbReference type="AlphaFoldDB" id="A0A6M4JBI4"/>
<keyword evidence="12" id="KW-1185">Reference proteome</keyword>
<accession>A0A6M4JBI4</accession>
<evidence type="ECO:0000256" key="2">
    <source>
        <dbReference type="ARBA" id="ARBA00022490"/>
    </source>
</evidence>
<dbReference type="PANTHER" id="PTHR30100">
    <property type="entry name" value="FATTY ACID/PHOSPHOLIPID SYNTHESIS PROTEIN PLSX"/>
    <property type="match status" value="1"/>
</dbReference>
<dbReference type="Proteomes" id="UP000502118">
    <property type="component" value="Chromosome"/>
</dbReference>
<keyword evidence="3 10" id="KW-0444">Lipid biosynthesis</keyword>
<comment type="pathway">
    <text evidence="10">Lipid metabolism; phospholipid metabolism.</text>
</comment>
<evidence type="ECO:0000256" key="5">
    <source>
        <dbReference type="ARBA" id="ARBA00023098"/>
    </source>
</evidence>
<comment type="function">
    <text evidence="10">Catalyzes the reversible formation of acyl-phosphate (acyl-PO(4)) from acyl-[acyl-carrier-protein] (acyl-ACP). This enzyme utilizes acyl-ACP as fatty acyl donor, but not acyl-CoA.</text>
</comment>
<dbReference type="PIRSF" id="PIRSF002465">
    <property type="entry name" value="Phsphlp_syn_PlsX"/>
    <property type="match status" value="1"/>
</dbReference>
<dbReference type="EC" id="2.3.1.274" evidence="8 10"/>
<evidence type="ECO:0000256" key="4">
    <source>
        <dbReference type="ARBA" id="ARBA00022679"/>
    </source>
</evidence>
<evidence type="ECO:0000313" key="12">
    <source>
        <dbReference type="Proteomes" id="UP000502118"/>
    </source>
</evidence>
<keyword evidence="11" id="KW-0012">Acyltransferase</keyword>
<dbReference type="InterPro" id="IPR012281">
    <property type="entry name" value="Phospholipid_synth_PlsX-like"/>
</dbReference>
<dbReference type="KEGG" id="mmio:HLA92_02910"/>
<evidence type="ECO:0000256" key="8">
    <source>
        <dbReference type="ARBA" id="ARBA00024069"/>
    </source>
</evidence>
<protein>
    <recommendedName>
        <fullName evidence="8 10">Phosphate acyltransferase</fullName>
        <ecNumber evidence="8 10">2.3.1.274</ecNumber>
    </recommendedName>
    <alternativeName>
        <fullName evidence="10">Acyl-ACP phosphotransacylase</fullName>
    </alternativeName>
    <alternativeName>
        <fullName evidence="10">Acyl-[acyl-carrier-protein]--phosphate acyltransferase</fullName>
    </alternativeName>
    <alternativeName>
        <fullName evidence="10">Phosphate-acyl-ACP acyltransferase</fullName>
    </alternativeName>
</protein>
<comment type="similarity">
    <text evidence="10">Belongs to the PlsX family.</text>
</comment>
<dbReference type="PANTHER" id="PTHR30100:SF1">
    <property type="entry name" value="PHOSPHATE ACYLTRANSFERASE"/>
    <property type="match status" value="1"/>
</dbReference>
<dbReference type="GO" id="GO:0006633">
    <property type="term" value="P:fatty acid biosynthetic process"/>
    <property type="evidence" value="ECO:0007669"/>
    <property type="project" value="UniProtKB-UniRule"/>
</dbReference>
<dbReference type="SUPFAM" id="SSF53659">
    <property type="entry name" value="Isocitrate/Isopropylmalate dehydrogenase-like"/>
    <property type="match status" value="1"/>
</dbReference>
<evidence type="ECO:0000256" key="1">
    <source>
        <dbReference type="ARBA" id="ARBA00001232"/>
    </source>
</evidence>
<name>A0A6M4JBI4_9MOLU</name>